<feature type="compositionally biased region" description="Basic and acidic residues" evidence="1">
    <location>
        <begin position="49"/>
        <end position="76"/>
    </location>
</feature>
<protein>
    <recommendedName>
        <fullName evidence="4">YfhD family protein</fullName>
    </recommendedName>
</protein>
<evidence type="ECO:0008006" key="4">
    <source>
        <dbReference type="Google" id="ProtNLM"/>
    </source>
</evidence>
<comment type="caution">
    <text evidence="2">The sequence shown here is derived from an EMBL/GenBank/DDBJ whole genome shotgun (WGS) entry which is preliminary data.</text>
</comment>
<proteinExistence type="predicted"/>
<gene>
    <name evidence="2" type="ORF">ACFO5U_10095</name>
</gene>
<feature type="region of interest" description="Disordered" evidence="1">
    <location>
        <begin position="1"/>
        <end position="76"/>
    </location>
</feature>
<dbReference type="Proteomes" id="UP001595932">
    <property type="component" value="Unassembled WGS sequence"/>
</dbReference>
<dbReference type="EMBL" id="JBHSGL010000005">
    <property type="protein sequence ID" value="MFC4713214.1"/>
    <property type="molecule type" value="Genomic_DNA"/>
</dbReference>
<keyword evidence="3" id="KW-1185">Reference proteome</keyword>
<evidence type="ECO:0000313" key="2">
    <source>
        <dbReference type="EMBL" id="MFC4713214.1"/>
    </source>
</evidence>
<accession>A0ABV9MDX4</accession>
<sequence>MAEKNHFNEKDRKTRDGAAMDNPEGIKTDKKTLNEMHEEEMNVDAIPLEDLKQDMQDEKKPRDTKDSSSSDEKYPD</sequence>
<evidence type="ECO:0000256" key="1">
    <source>
        <dbReference type="SAM" id="MobiDB-lite"/>
    </source>
</evidence>
<feature type="compositionally biased region" description="Basic and acidic residues" evidence="1">
    <location>
        <begin position="1"/>
        <end position="40"/>
    </location>
</feature>
<name>A0ABV9MDX4_9BACL</name>
<evidence type="ECO:0000313" key="3">
    <source>
        <dbReference type="Proteomes" id="UP001595932"/>
    </source>
</evidence>
<reference evidence="3" key="1">
    <citation type="journal article" date="2019" name="Int. J. Syst. Evol. Microbiol.">
        <title>The Global Catalogue of Microorganisms (GCM) 10K type strain sequencing project: providing services to taxonomists for standard genome sequencing and annotation.</title>
        <authorList>
            <consortium name="The Broad Institute Genomics Platform"/>
            <consortium name="The Broad Institute Genome Sequencing Center for Infectious Disease"/>
            <person name="Wu L."/>
            <person name="Ma J."/>
        </authorList>
    </citation>
    <scope>NUCLEOTIDE SEQUENCE [LARGE SCALE GENOMIC DNA]</scope>
    <source>
        <strain evidence="3">CGMCC 1.12151</strain>
    </source>
</reference>
<dbReference type="RefSeq" id="WP_377278878.1">
    <property type="nucleotide sequence ID" value="NZ_JBHSGL010000005.1"/>
</dbReference>
<organism evidence="2 3">
    <name type="scientific">Planococcus dechangensis</name>
    <dbReference type="NCBI Taxonomy" id="1176255"/>
    <lineage>
        <taxon>Bacteria</taxon>
        <taxon>Bacillati</taxon>
        <taxon>Bacillota</taxon>
        <taxon>Bacilli</taxon>
        <taxon>Bacillales</taxon>
        <taxon>Caryophanaceae</taxon>
        <taxon>Planococcus</taxon>
    </lineage>
</organism>